<name>A0A9D1M310_9PROT</name>
<comment type="caution">
    <text evidence="1">The sequence shown here is derived from an EMBL/GenBank/DDBJ whole genome shotgun (WGS) entry which is preliminary data.</text>
</comment>
<proteinExistence type="predicted"/>
<sequence>MSQNLTLRQAAKKIYEENSLRVSTCYELENLQEINVIFIPGDAPAYVKEVAAQLERHVRLKYPDCCPVTLSIPEMSVSSVKNGHYDEIYAGMEKELRRFDSFSSRLGKAEAVVLADARTIVEMLLLYGNKKQDSGEDFVPRYFLDVNAYMRNDENPGGGISRYADIAPEALQSYMPYLLKRIAPAECLIAYAGGYESWIDLVYAWHEIKRRHGILPRIIYVDDLCRWTSMEYSDKIFRKFEKFLSRLKVKMPVQKLHSSLPQLIINSLNDCSGIAFLPQNMTYHCGRFQKRECWQGQLSFNISERDFDSVWENSGPIARQFFCQELAEFMSDWTNRDYNEKGYDFYRLFRHRRFKNWNLRFYWWNYKIRLGNVCRQIYLSEYSTFR</sequence>
<organism evidence="1 2">
    <name type="scientific">Candidatus Scatocola faecipullorum</name>
    <dbReference type="NCBI Taxonomy" id="2840917"/>
    <lineage>
        <taxon>Bacteria</taxon>
        <taxon>Pseudomonadati</taxon>
        <taxon>Pseudomonadota</taxon>
        <taxon>Alphaproteobacteria</taxon>
        <taxon>Rhodospirillales</taxon>
        <taxon>Rhodospirillaceae</taxon>
        <taxon>Rhodospirillaceae incertae sedis</taxon>
        <taxon>Candidatus Scatocola</taxon>
    </lineage>
</organism>
<dbReference type="EMBL" id="DVNC01000010">
    <property type="protein sequence ID" value="HIU52644.1"/>
    <property type="molecule type" value="Genomic_DNA"/>
</dbReference>
<dbReference type="Proteomes" id="UP000824107">
    <property type="component" value="Unassembled WGS sequence"/>
</dbReference>
<reference evidence="1" key="1">
    <citation type="submission" date="2020-10" db="EMBL/GenBank/DDBJ databases">
        <authorList>
            <person name="Gilroy R."/>
        </authorList>
    </citation>
    <scope>NUCLEOTIDE SEQUENCE</scope>
    <source>
        <strain evidence="1">ChiW3-316</strain>
    </source>
</reference>
<evidence type="ECO:0000313" key="2">
    <source>
        <dbReference type="Proteomes" id="UP000824107"/>
    </source>
</evidence>
<protein>
    <submittedName>
        <fullName evidence="1">Uncharacterized protein</fullName>
    </submittedName>
</protein>
<evidence type="ECO:0000313" key="1">
    <source>
        <dbReference type="EMBL" id="HIU52644.1"/>
    </source>
</evidence>
<accession>A0A9D1M310</accession>
<reference evidence="1" key="2">
    <citation type="journal article" date="2021" name="PeerJ">
        <title>Extensive microbial diversity within the chicken gut microbiome revealed by metagenomics and culture.</title>
        <authorList>
            <person name="Gilroy R."/>
            <person name="Ravi A."/>
            <person name="Getino M."/>
            <person name="Pursley I."/>
            <person name="Horton D.L."/>
            <person name="Alikhan N.F."/>
            <person name="Baker D."/>
            <person name="Gharbi K."/>
            <person name="Hall N."/>
            <person name="Watson M."/>
            <person name="Adriaenssens E.M."/>
            <person name="Foster-Nyarko E."/>
            <person name="Jarju S."/>
            <person name="Secka A."/>
            <person name="Antonio M."/>
            <person name="Oren A."/>
            <person name="Chaudhuri R.R."/>
            <person name="La Ragione R."/>
            <person name="Hildebrand F."/>
            <person name="Pallen M.J."/>
        </authorList>
    </citation>
    <scope>NUCLEOTIDE SEQUENCE</scope>
    <source>
        <strain evidence="1">ChiW3-316</strain>
    </source>
</reference>
<dbReference type="AlphaFoldDB" id="A0A9D1M310"/>
<gene>
    <name evidence="1" type="ORF">IAD20_01020</name>
</gene>